<dbReference type="Pfam" id="PF21070">
    <property type="entry name" value="IcmF_helical"/>
    <property type="match status" value="1"/>
</dbReference>
<feature type="transmembrane region" description="Helical" evidence="1">
    <location>
        <begin position="393"/>
        <end position="411"/>
    </location>
</feature>
<dbReference type="OrthoDB" id="9758229at2"/>
<proteinExistence type="predicted"/>
<dbReference type="AlphaFoldDB" id="A0A1I0FTW0"/>
<evidence type="ECO:0000259" key="2">
    <source>
        <dbReference type="Pfam" id="PF06744"/>
    </source>
</evidence>
<evidence type="ECO:0000259" key="4">
    <source>
        <dbReference type="Pfam" id="PF21070"/>
    </source>
</evidence>
<name>A0A1I0FTW0_9GAMM</name>
<dbReference type="InterPro" id="IPR048677">
    <property type="entry name" value="TssM1_hel"/>
</dbReference>
<feature type="domain" description="Type VI secretion system IcmF C-terminal" evidence="2">
    <location>
        <begin position="1020"/>
        <end position="1119"/>
    </location>
</feature>
<keyword evidence="1" id="KW-0812">Transmembrane</keyword>
<keyword evidence="1" id="KW-1133">Transmembrane helix</keyword>
<keyword evidence="1" id="KW-0472">Membrane</keyword>
<gene>
    <name evidence="5" type="ORF">SAMN02583745_02891</name>
</gene>
<feature type="transmembrane region" description="Helical" evidence="1">
    <location>
        <begin position="47"/>
        <end position="64"/>
    </location>
</feature>
<evidence type="ECO:0000313" key="5">
    <source>
        <dbReference type="EMBL" id="SET61672.1"/>
    </source>
</evidence>
<dbReference type="STRING" id="1123402.SAMN02583745_02891"/>
<organism evidence="5 6">
    <name type="scientific">Thorsellia anophelis DSM 18579</name>
    <dbReference type="NCBI Taxonomy" id="1123402"/>
    <lineage>
        <taxon>Bacteria</taxon>
        <taxon>Pseudomonadati</taxon>
        <taxon>Pseudomonadota</taxon>
        <taxon>Gammaproteobacteria</taxon>
        <taxon>Enterobacterales</taxon>
        <taxon>Thorselliaceae</taxon>
        <taxon>Thorsellia</taxon>
    </lineage>
</organism>
<reference evidence="6" key="1">
    <citation type="submission" date="2016-10" db="EMBL/GenBank/DDBJ databases">
        <authorList>
            <person name="Varghese N."/>
            <person name="Submissions S."/>
        </authorList>
    </citation>
    <scope>NUCLEOTIDE SEQUENCE [LARGE SCALE GENOMIC DNA]</scope>
    <source>
        <strain evidence="6">DSM 18579</strain>
    </source>
</reference>
<sequence length="1183" mass="135076">MKFVSLFKRTPLLIRCVAMFLALVAAIWILLFFIQKYYTFTLPITKHHFVLIASGILTLVYLLFEMIKKMFYNFGRDTSDKFEPNNVHGEVSIKSSDDNKMIDIVHNYLFQHYGRFWRNRIKIYCVIGQSEEVNHQLPHLIEEGWQEHNGVLIVWGGEALAPIDNTTLMFFEQFHVKPFDAIVWLASASVLKQTHAVNQVVMHLIKREISLRWRAPLYTIALYEQDRGFQNRWDHTVGIILPKHPTNKMIKNQLNSLVIPLTSLGMQSAIAKQVNVNQVDSNPNPNPNPNLSPNPKPMLNIWISIANQLIKEDSELFSNSFASMFNRSRSIYLKGVLFSINRYSKNSQSSDLMEMANRSKNSWVPDLTWQGIIDTTDDEAAALGFNWVYISQLTFLALLLSWSAGSLMSFMSNRQTITSIDERMQTLSMINVTSETKLSEQLTLQQDIERLNHQLQTGLPLFSRFGLNRHEQLLNRLWEHYEYSVLPFLQKGSEDNLRQHLQAWLALPPNSPKRTQQQQVSYNALKTYLMLTQPSKTDANFLQHNLTHHWQQQSEISEVIWQSTGYKLLGFFADHLHQHPNWAIKRDDDLVASVRTALLRQIGISNGETNLYQAILRNASRNYSELTLDQMVGDTDYSALFSLQVEEGEFGAIPGMFTRQAYEEQIQKAIEQAANARREEIDWVLSDNPDSIQSTDTPEALAARLTERYFIDYSSAWLQFLNRLRWRDASSLSDSIDQLTLLADSRQSPLIALFNTISFHSQAGIKTVGLGDSLLSSAQNVFKTEDRGPRIETEEELNQQDAMAATFTPLLNLMSTQAGNNELSLQAYITRITRLRLKLQQAANAPNPDAMMRALAQTVFQGTSVDLSDTRDYGRLMAETLGAQWSGLGQSLFVQPLEQSWQQVLTPTTESLNTQWQQSVVDEWNRAFQGRFPFTNSSNDTSLPLLGQFIRPDSGRLDQFFSRQLAGVMQKEGNRWVPNVLNTQGMSFDPDFINAINQLADIAEIMYLTGDASIRFELLARPSNGVSETQLLVDGQHLRYFNQVESWQPFTWPGNLLTTGARLNWSQEEGGMRIYAEHPGPWGFIRLLRQAKVKQLDSSTYQLTFNQKNGPSLIYILRTQLDSGPLALLLLQDFKLPKRIFLTGNGELNTVSSVDEALTNGKRTVYNYGDIPQAWQGDEEPSD</sequence>
<feature type="domain" description="Type VI secretion system component TssM1 helical" evidence="4">
    <location>
        <begin position="907"/>
        <end position="1012"/>
    </location>
</feature>
<dbReference type="InterPro" id="IPR053156">
    <property type="entry name" value="T6SS_TssM-like"/>
</dbReference>
<evidence type="ECO:0000259" key="3">
    <source>
        <dbReference type="Pfam" id="PF06761"/>
    </source>
</evidence>
<dbReference type="EMBL" id="FOHV01000048">
    <property type="protein sequence ID" value="SET61672.1"/>
    <property type="molecule type" value="Genomic_DNA"/>
</dbReference>
<dbReference type="Proteomes" id="UP000242642">
    <property type="component" value="Unassembled WGS sequence"/>
</dbReference>
<protein>
    <submittedName>
        <fullName evidence="5">Type VI secretion system protein ImpL</fullName>
    </submittedName>
</protein>
<dbReference type="PANTHER" id="PTHR36153:SF1">
    <property type="entry name" value="TYPE VI SECRETION SYSTEM COMPONENT TSSM1"/>
    <property type="match status" value="1"/>
</dbReference>
<dbReference type="InterPro" id="IPR009612">
    <property type="entry name" value="IcmF-rel"/>
</dbReference>
<feature type="domain" description="IcmF-related" evidence="3">
    <location>
        <begin position="452"/>
        <end position="758"/>
    </location>
</feature>
<evidence type="ECO:0000313" key="6">
    <source>
        <dbReference type="Proteomes" id="UP000242642"/>
    </source>
</evidence>
<evidence type="ECO:0000256" key="1">
    <source>
        <dbReference type="SAM" id="Phobius"/>
    </source>
</evidence>
<dbReference type="Pfam" id="PF06744">
    <property type="entry name" value="IcmF_C"/>
    <property type="match status" value="1"/>
</dbReference>
<accession>A0A1I0FTW0</accession>
<dbReference type="RefSeq" id="WP_093322616.1">
    <property type="nucleotide sequence ID" value="NZ_FOHV01000048.1"/>
</dbReference>
<dbReference type="PANTHER" id="PTHR36153">
    <property type="entry name" value="INNER MEMBRANE PROTEIN-RELATED"/>
    <property type="match status" value="1"/>
</dbReference>
<feature type="transmembrane region" description="Helical" evidence="1">
    <location>
        <begin position="12"/>
        <end position="35"/>
    </location>
</feature>
<dbReference type="Pfam" id="PF06761">
    <property type="entry name" value="IcmF-related"/>
    <property type="match status" value="1"/>
</dbReference>
<dbReference type="InterPro" id="IPR010623">
    <property type="entry name" value="IcmF_C"/>
</dbReference>
<keyword evidence="6" id="KW-1185">Reference proteome</keyword>